<dbReference type="OrthoDB" id="3684496at2"/>
<dbReference type="InterPro" id="IPR047640">
    <property type="entry name" value="RpiR-like"/>
</dbReference>
<protein>
    <submittedName>
        <fullName evidence="2">MurR/RpiR family transcriptional regulator</fullName>
    </submittedName>
</protein>
<dbReference type="GO" id="GO:0097367">
    <property type="term" value="F:carbohydrate derivative binding"/>
    <property type="evidence" value="ECO:0007669"/>
    <property type="project" value="InterPro"/>
</dbReference>
<organism evidence="2 3">
    <name type="scientific">Massilimicrobiota timonensis</name>
    <dbReference type="NCBI Taxonomy" id="1776392"/>
    <lineage>
        <taxon>Bacteria</taxon>
        <taxon>Bacillati</taxon>
        <taxon>Bacillota</taxon>
        <taxon>Erysipelotrichia</taxon>
        <taxon>Erysipelotrichales</taxon>
        <taxon>Erysipelotrichaceae</taxon>
        <taxon>Massilimicrobiota</taxon>
    </lineage>
</organism>
<evidence type="ECO:0000313" key="3">
    <source>
        <dbReference type="Proteomes" id="UP000195305"/>
    </source>
</evidence>
<sequence>MKNLFYRLIIFLDTAQENDTNYNIAWFMANNFYRIANMRISELAAECFVSPATISRFCRALGYENFAHLKQECYTFHSHDKKFNNLINIPLETMKEHPQLATQQYIQQVIQYISDLPEFLDWNEVDAILKLIHDSDSVAFFGTQFSQSAALHLQTDLLMLEKFTMAYMDSSRQLECAKQLTSNSVAIIMTVNGYFTNSHSKLLQYLKKSGCQVVLITCHPHLDLKIPVHHQLVLGRSKNRKTGKHSLLTAVELMSLRYYCLYYPSLQELKGHLL</sequence>
<proteinExistence type="predicted"/>
<feature type="domain" description="HTH rpiR-type" evidence="1">
    <location>
        <begin position="4"/>
        <end position="80"/>
    </location>
</feature>
<dbReference type="GO" id="GO:0003677">
    <property type="term" value="F:DNA binding"/>
    <property type="evidence" value="ECO:0007669"/>
    <property type="project" value="InterPro"/>
</dbReference>
<keyword evidence="3" id="KW-1185">Reference proteome</keyword>
<evidence type="ECO:0000259" key="1">
    <source>
        <dbReference type="PROSITE" id="PS51071"/>
    </source>
</evidence>
<dbReference type="SUPFAM" id="SSF53697">
    <property type="entry name" value="SIS domain"/>
    <property type="match status" value="1"/>
</dbReference>
<name>A0A1Y4SYQ9_9FIRM</name>
<dbReference type="InterPro" id="IPR009057">
    <property type="entry name" value="Homeodomain-like_sf"/>
</dbReference>
<dbReference type="InterPro" id="IPR000281">
    <property type="entry name" value="HTH_RpiR"/>
</dbReference>
<reference evidence="2 3" key="1">
    <citation type="journal article" date="2018" name="BMC Genomics">
        <title>Whole genome sequencing and function prediction of 133 gut anaerobes isolated from chicken caecum in pure cultures.</title>
        <authorList>
            <person name="Medvecky M."/>
            <person name="Cejkova D."/>
            <person name="Polansky O."/>
            <person name="Karasova D."/>
            <person name="Kubasova T."/>
            <person name="Cizek A."/>
            <person name="Rychlik I."/>
        </authorList>
    </citation>
    <scope>NUCLEOTIDE SEQUENCE [LARGE SCALE GENOMIC DNA]</scope>
    <source>
        <strain evidence="2 3">An13</strain>
    </source>
</reference>
<dbReference type="RefSeq" id="WP_087358188.1">
    <property type="nucleotide sequence ID" value="NZ_NFLJ01000020.1"/>
</dbReference>
<evidence type="ECO:0000313" key="2">
    <source>
        <dbReference type="EMBL" id="OUQ34091.1"/>
    </source>
</evidence>
<dbReference type="Proteomes" id="UP000195305">
    <property type="component" value="Unassembled WGS sequence"/>
</dbReference>
<dbReference type="AlphaFoldDB" id="A0A1Y4SYQ9"/>
<dbReference type="PANTHER" id="PTHR30514:SF1">
    <property type="entry name" value="HTH-TYPE TRANSCRIPTIONAL REGULATOR HEXR-RELATED"/>
    <property type="match status" value="1"/>
</dbReference>
<dbReference type="PANTHER" id="PTHR30514">
    <property type="entry name" value="GLUCOKINASE"/>
    <property type="match status" value="1"/>
</dbReference>
<dbReference type="GO" id="GO:0003700">
    <property type="term" value="F:DNA-binding transcription factor activity"/>
    <property type="evidence" value="ECO:0007669"/>
    <property type="project" value="InterPro"/>
</dbReference>
<accession>A0A1Y4SYQ9</accession>
<dbReference type="GO" id="GO:1901135">
    <property type="term" value="P:carbohydrate derivative metabolic process"/>
    <property type="evidence" value="ECO:0007669"/>
    <property type="project" value="InterPro"/>
</dbReference>
<dbReference type="EMBL" id="NFLJ01000020">
    <property type="protein sequence ID" value="OUQ34091.1"/>
    <property type="molecule type" value="Genomic_DNA"/>
</dbReference>
<dbReference type="InterPro" id="IPR036388">
    <property type="entry name" value="WH-like_DNA-bd_sf"/>
</dbReference>
<dbReference type="Pfam" id="PF01418">
    <property type="entry name" value="HTH_6"/>
    <property type="match status" value="1"/>
</dbReference>
<dbReference type="Gene3D" id="1.10.10.10">
    <property type="entry name" value="Winged helix-like DNA-binding domain superfamily/Winged helix DNA-binding domain"/>
    <property type="match status" value="1"/>
</dbReference>
<dbReference type="Gene3D" id="3.40.50.10490">
    <property type="entry name" value="Glucose-6-phosphate isomerase like protein, domain 1"/>
    <property type="match status" value="1"/>
</dbReference>
<dbReference type="InterPro" id="IPR046348">
    <property type="entry name" value="SIS_dom_sf"/>
</dbReference>
<comment type="caution">
    <text evidence="2">The sequence shown here is derived from an EMBL/GenBank/DDBJ whole genome shotgun (WGS) entry which is preliminary data.</text>
</comment>
<dbReference type="PROSITE" id="PS51071">
    <property type="entry name" value="HTH_RPIR"/>
    <property type="match status" value="1"/>
</dbReference>
<dbReference type="SUPFAM" id="SSF46689">
    <property type="entry name" value="Homeodomain-like"/>
    <property type="match status" value="1"/>
</dbReference>
<gene>
    <name evidence="2" type="ORF">B5E75_07795</name>
</gene>